<evidence type="ECO:0000256" key="1">
    <source>
        <dbReference type="SAM" id="MobiDB-lite"/>
    </source>
</evidence>
<evidence type="ECO:0000256" key="2">
    <source>
        <dbReference type="SAM" id="Phobius"/>
    </source>
</evidence>
<reference evidence="3" key="4">
    <citation type="submission" date="2019-03" db="UniProtKB">
        <authorList>
            <consortium name="EnsemblPlants"/>
        </authorList>
    </citation>
    <scope>IDENTIFICATION</scope>
</reference>
<keyword evidence="4" id="KW-1185">Reference proteome</keyword>
<keyword evidence="2" id="KW-0472">Membrane</keyword>
<name>A0A453DRG3_AEGTS</name>
<keyword evidence="2" id="KW-0812">Transmembrane</keyword>
<reference evidence="3" key="3">
    <citation type="journal article" date="2017" name="Nature">
        <title>Genome sequence of the progenitor of the wheat D genome Aegilops tauschii.</title>
        <authorList>
            <person name="Luo M.C."/>
            <person name="Gu Y.Q."/>
            <person name="Puiu D."/>
            <person name="Wang H."/>
            <person name="Twardziok S.O."/>
            <person name="Deal K.R."/>
            <person name="Huo N."/>
            <person name="Zhu T."/>
            <person name="Wang L."/>
            <person name="Wang Y."/>
            <person name="McGuire P.E."/>
            <person name="Liu S."/>
            <person name="Long H."/>
            <person name="Ramasamy R.K."/>
            <person name="Rodriguez J.C."/>
            <person name="Van S.L."/>
            <person name="Yuan L."/>
            <person name="Wang Z."/>
            <person name="Xia Z."/>
            <person name="Xiao L."/>
            <person name="Anderson O.D."/>
            <person name="Ouyang S."/>
            <person name="Liang Y."/>
            <person name="Zimin A.V."/>
            <person name="Pertea G."/>
            <person name="Qi P."/>
            <person name="Bennetzen J.L."/>
            <person name="Dai X."/>
            <person name="Dawson M.W."/>
            <person name="Muller H.G."/>
            <person name="Kugler K."/>
            <person name="Rivarola-Duarte L."/>
            <person name="Spannagl M."/>
            <person name="Mayer K.F.X."/>
            <person name="Lu F.H."/>
            <person name="Bevan M.W."/>
            <person name="Leroy P."/>
            <person name="Li P."/>
            <person name="You F.M."/>
            <person name="Sun Q."/>
            <person name="Liu Z."/>
            <person name="Lyons E."/>
            <person name="Wicker T."/>
            <person name="Salzberg S.L."/>
            <person name="Devos K.M."/>
            <person name="Dvorak J."/>
        </authorList>
    </citation>
    <scope>NUCLEOTIDE SEQUENCE [LARGE SCALE GENOMIC DNA]</scope>
    <source>
        <strain evidence="3">cv. AL8/78</strain>
    </source>
</reference>
<reference evidence="4" key="1">
    <citation type="journal article" date="2014" name="Science">
        <title>Ancient hybridizations among the ancestral genomes of bread wheat.</title>
        <authorList>
            <consortium name="International Wheat Genome Sequencing Consortium,"/>
            <person name="Marcussen T."/>
            <person name="Sandve S.R."/>
            <person name="Heier L."/>
            <person name="Spannagl M."/>
            <person name="Pfeifer M."/>
            <person name="Jakobsen K.S."/>
            <person name="Wulff B.B."/>
            <person name="Steuernagel B."/>
            <person name="Mayer K.F."/>
            <person name="Olsen O.A."/>
        </authorList>
    </citation>
    <scope>NUCLEOTIDE SEQUENCE [LARGE SCALE GENOMIC DNA]</scope>
    <source>
        <strain evidence="4">cv. AL8/78</strain>
    </source>
</reference>
<evidence type="ECO:0000313" key="4">
    <source>
        <dbReference type="Proteomes" id="UP000015105"/>
    </source>
</evidence>
<proteinExistence type="predicted"/>
<evidence type="ECO:0000313" key="3">
    <source>
        <dbReference type="EnsemblPlants" id="AET3Gv20047800.3"/>
    </source>
</evidence>
<dbReference type="Proteomes" id="UP000015105">
    <property type="component" value="Chromosome 3D"/>
</dbReference>
<dbReference type="Gramene" id="AET3Gv20047800.3">
    <property type="protein sequence ID" value="AET3Gv20047800.3"/>
    <property type="gene ID" value="AET3Gv20047800"/>
</dbReference>
<reference evidence="4" key="2">
    <citation type="journal article" date="2017" name="Nat. Plants">
        <title>The Aegilops tauschii genome reveals multiple impacts of transposons.</title>
        <authorList>
            <person name="Zhao G."/>
            <person name="Zou C."/>
            <person name="Li K."/>
            <person name="Wang K."/>
            <person name="Li T."/>
            <person name="Gao L."/>
            <person name="Zhang X."/>
            <person name="Wang H."/>
            <person name="Yang Z."/>
            <person name="Liu X."/>
            <person name="Jiang W."/>
            <person name="Mao L."/>
            <person name="Kong X."/>
            <person name="Jiao Y."/>
            <person name="Jia J."/>
        </authorList>
    </citation>
    <scope>NUCLEOTIDE SEQUENCE [LARGE SCALE GENOMIC DNA]</scope>
    <source>
        <strain evidence="4">cv. AL8/78</strain>
    </source>
</reference>
<feature type="region of interest" description="Disordered" evidence="1">
    <location>
        <begin position="49"/>
        <end position="70"/>
    </location>
</feature>
<dbReference type="EnsemblPlants" id="AET3Gv20047800.3">
    <property type="protein sequence ID" value="AET3Gv20047800.3"/>
    <property type="gene ID" value="AET3Gv20047800"/>
</dbReference>
<reference evidence="3" key="5">
    <citation type="journal article" date="2021" name="G3 (Bethesda)">
        <title>Aegilops tauschii genome assembly Aet v5.0 features greater sequence contiguity and improved annotation.</title>
        <authorList>
            <person name="Wang L."/>
            <person name="Zhu T."/>
            <person name="Rodriguez J.C."/>
            <person name="Deal K.R."/>
            <person name="Dubcovsky J."/>
            <person name="McGuire P.E."/>
            <person name="Lux T."/>
            <person name="Spannagl M."/>
            <person name="Mayer K.F.X."/>
            <person name="Baldrich P."/>
            <person name="Meyers B.C."/>
            <person name="Huo N."/>
            <person name="Gu Y.Q."/>
            <person name="Zhou H."/>
            <person name="Devos K.M."/>
            <person name="Bennetzen J.L."/>
            <person name="Unver T."/>
            <person name="Budak H."/>
            <person name="Gulick P.J."/>
            <person name="Galiba G."/>
            <person name="Kalapos B."/>
            <person name="Nelson D.R."/>
            <person name="Li P."/>
            <person name="You F.M."/>
            <person name="Luo M.C."/>
            <person name="Dvorak J."/>
        </authorList>
    </citation>
    <scope>NUCLEOTIDE SEQUENCE [LARGE SCALE GENOMIC DNA]</scope>
    <source>
        <strain evidence="3">cv. AL8/78</strain>
    </source>
</reference>
<keyword evidence="2" id="KW-1133">Transmembrane helix</keyword>
<accession>A0A453DRG3</accession>
<protein>
    <submittedName>
        <fullName evidence="3">Uncharacterized protein</fullName>
    </submittedName>
</protein>
<dbReference type="AlphaFoldDB" id="A0A453DRG3"/>
<organism evidence="3 4">
    <name type="scientific">Aegilops tauschii subsp. strangulata</name>
    <name type="common">Goatgrass</name>
    <dbReference type="NCBI Taxonomy" id="200361"/>
    <lineage>
        <taxon>Eukaryota</taxon>
        <taxon>Viridiplantae</taxon>
        <taxon>Streptophyta</taxon>
        <taxon>Embryophyta</taxon>
        <taxon>Tracheophyta</taxon>
        <taxon>Spermatophyta</taxon>
        <taxon>Magnoliopsida</taxon>
        <taxon>Liliopsida</taxon>
        <taxon>Poales</taxon>
        <taxon>Poaceae</taxon>
        <taxon>BOP clade</taxon>
        <taxon>Pooideae</taxon>
        <taxon>Triticodae</taxon>
        <taxon>Triticeae</taxon>
        <taxon>Triticinae</taxon>
        <taxon>Aegilops</taxon>
    </lineage>
</organism>
<sequence length="70" mass="7357">MGSGEGKQGKGLVKGWAQRYLNLGFVAGFLIVLLTYIVVTQQFAITSPDAAPTMTPHRKHAISAPGAGET</sequence>
<feature type="transmembrane region" description="Helical" evidence="2">
    <location>
        <begin position="20"/>
        <end position="39"/>
    </location>
</feature>